<evidence type="ECO:0000313" key="1">
    <source>
        <dbReference type="EMBL" id="OAA81962.1"/>
    </source>
</evidence>
<gene>
    <name evidence="1" type="ORF">LEL_01507</name>
</gene>
<accession>A0A162KG24</accession>
<evidence type="ECO:0000313" key="2">
    <source>
        <dbReference type="Proteomes" id="UP000076881"/>
    </source>
</evidence>
<keyword evidence="2" id="KW-1185">Reference proteome</keyword>
<dbReference type="Proteomes" id="UP000076881">
    <property type="component" value="Unassembled WGS sequence"/>
</dbReference>
<dbReference type="OrthoDB" id="5143402at2759"/>
<organism evidence="1 2">
    <name type="scientific">Akanthomyces lecanii RCEF 1005</name>
    <dbReference type="NCBI Taxonomy" id="1081108"/>
    <lineage>
        <taxon>Eukaryota</taxon>
        <taxon>Fungi</taxon>
        <taxon>Dikarya</taxon>
        <taxon>Ascomycota</taxon>
        <taxon>Pezizomycotina</taxon>
        <taxon>Sordariomycetes</taxon>
        <taxon>Hypocreomycetidae</taxon>
        <taxon>Hypocreales</taxon>
        <taxon>Cordycipitaceae</taxon>
        <taxon>Akanthomyces</taxon>
        <taxon>Cordyceps confragosa</taxon>
    </lineage>
</organism>
<proteinExistence type="predicted"/>
<comment type="caution">
    <text evidence="1">The sequence shown here is derived from an EMBL/GenBank/DDBJ whole genome shotgun (WGS) entry which is preliminary data.</text>
</comment>
<name>A0A162KG24_CORDF</name>
<protein>
    <submittedName>
        <fullName evidence="1">Uncharacterized protein</fullName>
    </submittedName>
</protein>
<reference evidence="1 2" key="1">
    <citation type="journal article" date="2016" name="Genome Biol. Evol.">
        <title>Divergent and convergent evolution of fungal pathogenicity.</title>
        <authorList>
            <person name="Shang Y."/>
            <person name="Xiao G."/>
            <person name="Zheng P."/>
            <person name="Cen K."/>
            <person name="Zhan S."/>
            <person name="Wang C."/>
        </authorList>
    </citation>
    <scope>NUCLEOTIDE SEQUENCE [LARGE SCALE GENOMIC DNA]</scope>
    <source>
        <strain evidence="1 2">RCEF 1005</strain>
    </source>
</reference>
<dbReference type="AlphaFoldDB" id="A0A162KG24"/>
<sequence length="142" mass="14822">MPVHESRLGRGQVYKSLGLDGKDLLQYNRSNSYFETKLPSISKMKFSAATVASALVSLVAAEAPCPTITTSADVCSTCLANACLAYETVHVPSGCDVSTETLSFPCSESKCPGGRCGGTSYVYVHEATATPTATDGPACRAN</sequence>
<dbReference type="EMBL" id="AZHF01000001">
    <property type="protein sequence ID" value="OAA81962.1"/>
    <property type="molecule type" value="Genomic_DNA"/>
</dbReference>